<evidence type="ECO:0000313" key="3">
    <source>
        <dbReference type="EMBL" id="POG68932.1"/>
    </source>
</evidence>
<reference evidence="3 4" key="1">
    <citation type="journal article" date="2013" name="Proc. Natl. Acad. Sci. U.S.A.">
        <title>Genome of an arbuscular mycorrhizal fungus provides insight into the oldest plant symbiosis.</title>
        <authorList>
            <person name="Tisserant E."/>
            <person name="Malbreil M."/>
            <person name="Kuo A."/>
            <person name="Kohler A."/>
            <person name="Symeonidi A."/>
            <person name="Balestrini R."/>
            <person name="Charron P."/>
            <person name="Duensing N."/>
            <person name="Frei Dit Frey N."/>
            <person name="Gianinazzi-Pearson V."/>
            <person name="Gilbert L.B."/>
            <person name="Handa Y."/>
            <person name="Herr J.R."/>
            <person name="Hijri M."/>
            <person name="Koul R."/>
            <person name="Kawaguchi M."/>
            <person name="Krajinski F."/>
            <person name="Lammers P.J."/>
            <person name="Masclaux F.G."/>
            <person name="Murat C."/>
            <person name="Morin E."/>
            <person name="Ndikumana S."/>
            <person name="Pagni M."/>
            <person name="Petitpierre D."/>
            <person name="Requena N."/>
            <person name="Rosikiewicz P."/>
            <person name="Riley R."/>
            <person name="Saito K."/>
            <person name="San Clemente H."/>
            <person name="Shapiro H."/>
            <person name="van Tuinen D."/>
            <person name="Becard G."/>
            <person name="Bonfante P."/>
            <person name="Paszkowski U."/>
            <person name="Shachar-Hill Y.Y."/>
            <person name="Tuskan G.A."/>
            <person name="Young P.W."/>
            <person name="Sanders I.R."/>
            <person name="Henrissat B."/>
            <person name="Rensing S.A."/>
            <person name="Grigoriev I.V."/>
            <person name="Corradi N."/>
            <person name="Roux C."/>
            <person name="Martin F."/>
        </authorList>
    </citation>
    <scope>NUCLEOTIDE SEQUENCE [LARGE SCALE GENOMIC DNA]</scope>
    <source>
        <strain evidence="3 4">DAOM 197198</strain>
    </source>
</reference>
<evidence type="ECO:0000256" key="1">
    <source>
        <dbReference type="SAM" id="Coils"/>
    </source>
</evidence>
<name>A0A2P4PU75_RHIID</name>
<evidence type="ECO:0000313" key="4">
    <source>
        <dbReference type="Proteomes" id="UP000018888"/>
    </source>
</evidence>
<gene>
    <name evidence="3" type="ORF">GLOIN_2v1798326</name>
</gene>
<keyword evidence="4" id="KW-1185">Reference proteome</keyword>
<dbReference type="Proteomes" id="UP000018888">
    <property type="component" value="Unassembled WGS sequence"/>
</dbReference>
<organism evidence="3 4">
    <name type="scientific">Rhizophagus irregularis (strain DAOM 181602 / DAOM 197198 / MUCL 43194)</name>
    <name type="common">Arbuscular mycorrhizal fungus</name>
    <name type="synonym">Glomus intraradices</name>
    <dbReference type="NCBI Taxonomy" id="747089"/>
    <lineage>
        <taxon>Eukaryota</taxon>
        <taxon>Fungi</taxon>
        <taxon>Fungi incertae sedis</taxon>
        <taxon>Mucoromycota</taxon>
        <taxon>Glomeromycotina</taxon>
        <taxon>Glomeromycetes</taxon>
        <taxon>Glomerales</taxon>
        <taxon>Glomeraceae</taxon>
        <taxon>Rhizophagus</taxon>
    </lineage>
</organism>
<accession>A0A2P4PU75</accession>
<comment type="caution">
    <text evidence="3">The sequence shown here is derived from an EMBL/GenBank/DDBJ whole genome shotgun (WGS) entry which is preliminary data.</text>
</comment>
<evidence type="ECO:0000256" key="2">
    <source>
        <dbReference type="SAM" id="MobiDB-lite"/>
    </source>
</evidence>
<feature type="coiled-coil region" evidence="1">
    <location>
        <begin position="167"/>
        <end position="194"/>
    </location>
</feature>
<dbReference type="VEuPathDB" id="FungiDB:RhiirFUN_019837"/>
<proteinExistence type="predicted"/>
<feature type="compositionally biased region" description="Acidic residues" evidence="2">
    <location>
        <begin position="366"/>
        <end position="379"/>
    </location>
</feature>
<protein>
    <submittedName>
        <fullName evidence="3">Uncharacterized protein</fullName>
    </submittedName>
</protein>
<dbReference type="EMBL" id="AUPC02000145">
    <property type="protein sequence ID" value="POG68932.1"/>
    <property type="molecule type" value="Genomic_DNA"/>
</dbReference>
<feature type="region of interest" description="Disordered" evidence="2">
    <location>
        <begin position="1"/>
        <end position="145"/>
    </location>
</feature>
<feature type="compositionally biased region" description="Polar residues" evidence="2">
    <location>
        <begin position="63"/>
        <end position="79"/>
    </location>
</feature>
<feature type="compositionally biased region" description="Basic and acidic residues" evidence="2">
    <location>
        <begin position="18"/>
        <end position="35"/>
    </location>
</feature>
<reference evidence="3 4" key="2">
    <citation type="journal article" date="2018" name="New Phytol.">
        <title>High intraspecific genome diversity in the model arbuscular mycorrhizal symbiont Rhizophagus irregularis.</title>
        <authorList>
            <person name="Chen E.C.H."/>
            <person name="Morin E."/>
            <person name="Beaudet D."/>
            <person name="Noel J."/>
            <person name="Yildirir G."/>
            <person name="Ndikumana S."/>
            <person name="Charron P."/>
            <person name="St-Onge C."/>
            <person name="Giorgi J."/>
            <person name="Kruger M."/>
            <person name="Marton T."/>
            <person name="Ropars J."/>
            <person name="Grigoriev I.V."/>
            <person name="Hainaut M."/>
            <person name="Henrissat B."/>
            <person name="Roux C."/>
            <person name="Martin F."/>
            <person name="Corradi N."/>
        </authorList>
    </citation>
    <scope>NUCLEOTIDE SEQUENCE [LARGE SCALE GENOMIC DNA]</scope>
    <source>
        <strain evidence="3 4">DAOM 197198</strain>
    </source>
</reference>
<dbReference type="AlphaFoldDB" id="A0A2P4PU75"/>
<feature type="region of interest" description="Disordered" evidence="2">
    <location>
        <begin position="358"/>
        <end position="393"/>
    </location>
</feature>
<keyword evidence="1" id="KW-0175">Coiled coil</keyword>
<feature type="compositionally biased region" description="Basic and acidic residues" evidence="2">
    <location>
        <begin position="82"/>
        <end position="98"/>
    </location>
</feature>
<sequence length="393" mass="45367">MSQNSQPKKIMIQNRKNKNTEKAVEEIATPIHERAQTTNINKSSSNIQQAVKGTATLIHERAQTTNINKNSSNTQQPFATPSHERAQSVKERYKDLRLPDSSNTQPPSAAPSHEQVQSVKERYKNLQLPVRYQTNESTRDDDDASTAVIATEIARLREDNKFFAGVNAEFSSENDDLKEEVNELKTKLEQYQIRSSSESLDVIDVPEEQLAKQFKSDGSKKGKKTVHYAENQPKEEQEEQREKEARKKLRRIKAAKDLYRKSDERIIGYEKRQLLKMLANRSYHSPEISESDEENPDKTILKNLLRNVIDSHSADIQTAKLQRPRQYDDEVQHFYRMHPEDAPQWSYVEQEDFIYDTEIDSRSSFDEDEDYGEETEEVLIDSQKSAAGDDLAE</sequence>
<feature type="compositionally biased region" description="Basic and acidic residues" evidence="2">
    <location>
        <begin position="232"/>
        <end position="245"/>
    </location>
</feature>
<feature type="region of interest" description="Disordered" evidence="2">
    <location>
        <begin position="213"/>
        <end position="247"/>
    </location>
</feature>
<feature type="compositionally biased region" description="Polar residues" evidence="2">
    <location>
        <begin position="36"/>
        <end position="51"/>
    </location>
</feature>